<dbReference type="RefSeq" id="WP_343903519.1">
    <property type="nucleotide sequence ID" value="NZ_BAAAIS010000002.1"/>
</dbReference>
<sequence length="415" mass="44935">MRAWGALLATTAVVGTGMAVQAPALAEGREVGGSGSAYYLNDSWSSKANDEFNYGKTSDRVYTGDWNGDGKDSLAVRRGQTYYFSNSLGGSASTVINYGKASDTVLVGDWDGDGKDTLAVRRGQTYYISNKLSGGKATTVLNYGKATDTVLVGDWDGDGKDTLAVRRGQTYYFSNSLSGGSASSVINYGKAIDKVLVGDWNADAKDTLAVRRGNVYYISNKLSGGAASIVQAYGRATDTTLAGDWNGDRKDTLGVRRVAETSGPTAAQRTAIASARDYLTYAPYSRSDLISQLEYDGTKAADAEYAVSYLEKKGEVDWDEMALESAYFYLEGMALSRDLLRDFLRQDGFTVSQAEFALTYLEDNGEIDWREEAVAAAHEYYDEDPSWTRDELVAQLVDEGFPVDDANYAADQLGL</sequence>
<reference evidence="3" key="1">
    <citation type="journal article" date="2019" name="Int. J. Syst. Evol. Microbiol.">
        <title>The Global Catalogue of Microorganisms (GCM) 10K type strain sequencing project: providing services to taxonomists for standard genome sequencing and annotation.</title>
        <authorList>
            <consortium name="The Broad Institute Genomics Platform"/>
            <consortium name="The Broad Institute Genome Sequencing Center for Infectious Disease"/>
            <person name="Wu L."/>
            <person name="Ma J."/>
        </authorList>
    </citation>
    <scope>NUCLEOTIDE SEQUENCE [LARGE SCALE GENOMIC DNA]</scope>
    <source>
        <strain evidence="3">JCM 11650</strain>
    </source>
</reference>
<evidence type="ECO:0000259" key="1">
    <source>
        <dbReference type="Pfam" id="PF07553"/>
    </source>
</evidence>
<feature type="domain" description="Putative host cell surface-exposed lipoprotein Ltp-like HTH region" evidence="1">
    <location>
        <begin position="317"/>
        <end position="359"/>
    </location>
</feature>
<gene>
    <name evidence="2" type="ORF">ACFSDA_03230</name>
</gene>
<name>A0ABW4PUY0_9MICO</name>
<evidence type="ECO:0000313" key="2">
    <source>
        <dbReference type="EMBL" id="MFD1834079.1"/>
    </source>
</evidence>
<dbReference type="Proteomes" id="UP001597280">
    <property type="component" value="Unassembled WGS sequence"/>
</dbReference>
<dbReference type="PANTHER" id="PTHR39431">
    <property type="entry name" value="FRPA/C-RELATED PROTEIN"/>
    <property type="match status" value="1"/>
</dbReference>
<evidence type="ECO:0000313" key="3">
    <source>
        <dbReference type="Proteomes" id="UP001597280"/>
    </source>
</evidence>
<dbReference type="InterPro" id="IPR036388">
    <property type="entry name" value="WH-like_DNA-bd_sf"/>
</dbReference>
<dbReference type="Gene3D" id="1.10.10.10">
    <property type="entry name" value="Winged helix-like DNA-binding domain superfamily/Winged helix DNA-binding domain"/>
    <property type="match status" value="3"/>
</dbReference>
<dbReference type="SUPFAM" id="SSF69318">
    <property type="entry name" value="Integrin alpha N-terminal domain"/>
    <property type="match status" value="1"/>
</dbReference>
<dbReference type="EMBL" id="JBHUFL010000002">
    <property type="protein sequence ID" value="MFD1834079.1"/>
    <property type="molecule type" value="Genomic_DNA"/>
</dbReference>
<keyword evidence="3" id="KW-1185">Reference proteome</keyword>
<proteinExistence type="predicted"/>
<keyword evidence="2" id="KW-0449">Lipoprotein</keyword>
<dbReference type="PANTHER" id="PTHR39431:SF1">
    <property type="entry name" value="FRPA_C-RELATED PROTEIN"/>
    <property type="match status" value="1"/>
</dbReference>
<feature type="domain" description="Putative host cell surface-exposed lipoprotein Ltp-like HTH region" evidence="1">
    <location>
        <begin position="368"/>
        <end position="413"/>
    </location>
</feature>
<protein>
    <submittedName>
        <fullName evidence="2">Ltp family lipoprotein</fullName>
    </submittedName>
</protein>
<dbReference type="InterPro" id="IPR011434">
    <property type="entry name" value="Ltp-like_HTH"/>
</dbReference>
<accession>A0ABW4PUY0</accession>
<dbReference type="Pfam" id="PF07553">
    <property type="entry name" value="Lipoprotein_Ltp"/>
    <property type="match status" value="2"/>
</dbReference>
<comment type="caution">
    <text evidence="2">The sequence shown here is derived from an EMBL/GenBank/DDBJ whole genome shotgun (WGS) entry which is preliminary data.</text>
</comment>
<organism evidence="2 3">
    <name type="scientific">Brachybacterium rhamnosum</name>
    <dbReference type="NCBI Taxonomy" id="173361"/>
    <lineage>
        <taxon>Bacteria</taxon>
        <taxon>Bacillati</taxon>
        <taxon>Actinomycetota</taxon>
        <taxon>Actinomycetes</taxon>
        <taxon>Micrococcales</taxon>
        <taxon>Dermabacteraceae</taxon>
        <taxon>Brachybacterium</taxon>
    </lineage>
</organism>
<dbReference type="InterPro" id="IPR028994">
    <property type="entry name" value="Integrin_alpha_N"/>
</dbReference>